<dbReference type="AlphaFoldDB" id="A0A9W8TQ34"/>
<proteinExistence type="predicted"/>
<keyword evidence="2" id="KW-1185">Reference proteome</keyword>
<reference evidence="1" key="1">
    <citation type="submission" date="2022-07" db="EMBL/GenBank/DDBJ databases">
        <title>Genome Sequence of Xylaria arbuscula.</title>
        <authorList>
            <person name="Buettner E."/>
        </authorList>
    </citation>
    <scope>NUCLEOTIDE SEQUENCE</scope>
    <source>
        <strain evidence="1">VT107</strain>
    </source>
</reference>
<evidence type="ECO:0008006" key="3">
    <source>
        <dbReference type="Google" id="ProtNLM"/>
    </source>
</evidence>
<accession>A0A9W8TQ34</accession>
<dbReference type="InterPro" id="IPR053157">
    <property type="entry name" value="Sterol_Uptake_Regulator"/>
</dbReference>
<dbReference type="GO" id="GO:0001228">
    <property type="term" value="F:DNA-binding transcription activator activity, RNA polymerase II-specific"/>
    <property type="evidence" value="ECO:0007669"/>
    <property type="project" value="TreeGrafter"/>
</dbReference>
<dbReference type="EMBL" id="JANPWZ010000300">
    <property type="protein sequence ID" value="KAJ3577854.1"/>
    <property type="molecule type" value="Genomic_DNA"/>
</dbReference>
<evidence type="ECO:0000313" key="1">
    <source>
        <dbReference type="EMBL" id="KAJ3577854.1"/>
    </source>
</evidence>
<protein>
    <recommendedName>
        <fullName evidence="3">Zn(2)-C6 fungal-type domain-containing protein</fullName>
    </recommendedName>
</protein>
<organism evidence="1 2">
    <name type="scientific">Xylaria arbuscula</name>
    <dbReference type="NCBI Taxonomy" id="114810"/>
    <lineage>
        <taxon>Eukaryota</taxon>
        <taxon>Fungi</taxon>
        <taxon>Dikarya</taxon>
        <taxon>Ascomycota</taxon>
        <taxon>Pezizomycotina</taxon>
        <taxon>Sordariomycetes</taxon>
        <taxon>Xylariomycetidae</taxon>
        <taxon>Xylariales</taxon>
        <taxon>Xylariaceae</taxon>
        <taxon>Xylaria</taxon>
    </lineage>
</organism>
<dbReference type="PANTHER" id="PTHR47784">
    <property type="entry name" value="STEROL UPTAKE CONTROL PROTEIN 2"/>
    <property type="match status" value="1"/>
</dbReference>
<evidence type="ECO:0000313" key="2">
    <source>
        <dbReference type="Proteomes" id="UP001148614"/>
    </source>
</evidence>
<name>A0A9W8TQ34_9PEZI</name>
<dbReference type="VEuPathDB" id="FungiDB:F4678DRAFT_383096"/>
<dbReference type="PANTHER" id="PTHR47784:SF5">
    <property type="entry name" value="STEROL UPTAKE CONTROL PROTEIN 2"/>
    <property type="match status" value="1"/>
</dbReference>
<sequence length="404" mass="45655">MPHFFRIVYHEEIMANGSKKSHSKSRNCSYQGPICSNCYRRNELCDYLRGHNDQITIKTSLSDACVTALQLRYAPDLTTLITPVNEQAYYSSFTDFVIALDYYPVLASEQELLASATGFFKGHHDSMILSNCVAPIAREASDYREQLAYLLPTISSLCAIHKSLYDSSQSLNTFAEAVQLNIAASNKFRRAERSIQRSNWLPVLMFGVSHIMFNFAVAKSVPDCAFDHLCVFHVLRSTGSIARHIGSFFEHSQLNSILQQKRQWTVDASIYDGSVYPMNQLGMAPHPPSTSDLVRPHCDQALESLKAWTKSVRGAPQTWKHFITWPSSVTDGFITALTDKQPVALLIYIYWCAVMCGAPRRWYADGWQQRVASAAMSEIDPTYGSFLEWPIFVLSSAIPYEHNR</sequence>
<comment type="caution">
    <text evidence="1">The sequence shown here is derived from an EMBL/GenBank/DDBJ whole genome shotgun (WGS) entry which is preliminary data.</text>
</comment>
<dbReference type="Proteomes" id="UP001148614">
    <property type="component" value="Unassembled WGS sequence"/>
</dbReference>
<gene>
    <name evidence="1" type="ORF">NPX13_g2710</name>
</gene>